<sequence length="379" mass="42043">MRLSFPNRMLNLAARFSPAGHIHVVDPHVFLLPTTFRDLKALEENVKARGMRVDVTATYEAYQRWWKLYACYVERVQTEAGLPLIREAKRDMKAAYSGLLGALALPNSLDPVVDKSPSTSTGKYVSNHVAYLNKNGLLSFNKEVNTINMLGYLPAWSRTLRELFLNKFPGAVVISPSNFARAAVIEGCHEEASNFSGFTEGTAATPEMYLVGNSLPSLVSTFVRAKFSYPADFWPVSLHSAGPKYHAQGGLDLISCRQRDVYVQLIMHYGEDGINQANEKVKAIIADLLRELGLSVNKCELSASQLYLSERRAISFSIGDVELARISYLGDHISRRLNVQHETGFMHMGFAAVDIYRLIAVLVDGLNAGGKVPDLLRSQ</sequence>
<dbReference type="EMBL" id="CATQJA010002664">
    <property type="protein sequence ID" value="CAJ0582526.1"/>
    <property type="molecule type" value="Genomic_DNA"/>
</dbReference>
<name>A0AA36D829_9BILA</name>
<organism evidence="1 2">
    <name type="scientific">Mesorhabditis spiculigera</name>
    <dbReference type="NCBI Taxonomy" id="96644"/>
    <lineage>
        <taxon>Eukaryota</taxon>
        <taxon>Metazoa</taxon>
        <taxon>Ecdysozoa</taxon>
        <taxon>Nematoda</taxon>
        <taxon>Chromadorea</taxon>
        <taxon>Rhabditida</taxon>
        <taxon>Rhabditina</taxon>
        <taxon>Rhabditomorpha</taxon>
        <taxon>Rhabditoidea</taxon>
        <taxon>Rhabditidae</taxon>
        <taxon>Mesorhabditinae</taxon>
        <taxon>Mesorhabditis</taxon>
    </lineage>
</organism>
<feature type="non-terminal residue" evidence="1">
    <location>
        <position position="379"/>
    </location>
</feature>
<dbReference type="InterPro" id="IPR045864">
    <property type="entry name" value="aa-tRNA-synth_II/BPL/LPL"/>
</dbReference>
<comment type="caution">
    <text evidence="1">The sequence shown here is derived from an EMBL/GenBank/DDBJ whole genome shotgun (WGS) entry which is preliminary data.</text>
</comment>
<evidence type="ECO:0000313" key="1">
    <source>
        <dbReference type="EMBL" id="CAJ0582526.1"/>
    </source>
</evidence>
<evidence type="ECO:0000313" key="2">
    <source>
        <dbReference type="Proteomes" id="UP001177023"/>
    </source>
</evidence>
<gene>
    <name evidence="1" type="ORF">MSPICULIGERA_LOCUS20656</name>
</gene>
<dbReference type="AlphaFoldDB" id="A0AA36D829"/>
<accession>A0AA36D829</accession>
<dbReference type="Gene3D" id="3.30.930.10">
    <property type="entry name" value="Bira Bifunctional Protein, Domain 2"/>
    <property type="match status" value="1"/>
</dbReference>
<reference evidence="1" key="1">
    <citation type="submission" date="2023-06" db="EMBL/GenBank/DDBJ databases">
        <authorList>
            <person name="Delattre M."/>
        </authorList>
    </citation>
    <scope>NUCLEOTIDE SEQUENCE</scope>
    <source>
        <strain evidence="1">AF72</strain>
    </source>
</reference>
<proteinExistence type="predicted"/>
<protein>
    <submittedName>
        <fullName evidence="1">Uncharacterized protein</fullName>
    </submittedName>
</protein>
<keyword evidence="2" id="KW-1185">Reference proteome</keyword>
<dbReference type="Proteomes" id="UP001177023">
    <property type="component" value="Unassembled WGS sequence"/>
</dbReference>